<dbReference type="GO" id="GO:0006046">
    <property type="term" value="P:N-acetylglucosamine catabolic process"/>
    <property type="evidence" value="ECO:0007669"/>
    <property type="project" value="TreeGrafter"/>
</dbReference>
<evidence type="ECO:0000256" key="10">
    <source>
        <dbReference type="PIRSR" id="PIRSR038994-1"/>
    </source>
</evidence>
<feature type="binding site" evidence="11">
    <location>
        <begin position="225"/>
        <end position="226"/>
    </location>
    <ligand>
        <name>substrate</name>
    </ligand>
</feature>
<dbReference type="GO" id="GO:0008448">
    <property type="term" value="F:N-acetylglucosamine-6-phosphate deacetylase activity"/>
    <property type="evidence" value="ECO:0007669"/>
    <property type="project" value="UniProtKB-EC"/>
</dbReference>
<comment type="pathway">
    <text evidence="8">Amino-sugar metabolism; N-acetylneuraminate degradation; D-fructose 6-phosphate from N-acetylneuraminate: step 4/5.</text>
</comment>
<keyword evidence="6 9" id="KW-0119">Carbohydrate metabolism</keyword>
<dbReference type="EC" id="3.5.1.25" evidence="2"/>
<dbReference type="GeneID" id="87595974"/>
<dbReference type="PANTHER" id="PTHR11113">
    <property type="entry name" value="N-ACETYLGLUCOSAMINE-6-PHOSPHATE DEACETYLASE"/>
    <property type="match status" value="1"/>
</dbReference>
<dbReference type="PIRSF" id="PIRSF038994">
    <property type="entry name" value="NagA"/>
    <property type="match status" value="1"/>
</dbReference>
<dbReference type="Pfam" id="PF01979">
    <property type="entry name" value="Amidohydro_1"/>
    <property type="match status" value="1"/>
</dbReference>
<evidence type="ECO:0000256" key="9">
    <source>
        <dbReference type="PIRNR" id="PIRNR038994"/>
    </source>
</evidence>
<dbReference type="Gene3D" id="2.30.40.10">
    <property type="entry name" value="Urease, subunit C, domain 1"/>
    <property type="match status" value="1"/>
</dbReference>
<dbReference type="InterPro" id="IPR032466">
    <property type="entry name" value="Metal_Hydrolase"/>
</dbReference>
<reference evidence="14" key="1">
    <citation type="submission" date="2015-08" db="EMBL/GenBank/DDBJ databases">
        <title>Complete DNA Sequence of Pseudomonas syringae pv. actinidiae, the Causal Agent of Kiwifruit Canker Disease.</title>
        <authorList>
            <person name="Rikkerink E.H.A."/>
            <person name="Fineran P.C."/>
        </authorList>
    </citation>
    <scope>NUCLEOTIDE SEQUENCE</scope>
    <source>
        <strain evidence="14">DSM 13666</strain>
    </source>
</reference>
<feature type="binding site" evidence="12">
    <location>
        <position position="222"/>
    </location>
    <ligand>
        <name>Zn(2+)</name>
        <dbReference type="ChEBI" id="CHEBI:29105"/>
    </ligand>
</feature>
<comment type="caution">
    <text evidence="14">The sequence shown here is derived from an EMBL/GenBank/DDBJ whole genome shotgun (WGS) entry which is preliminary data.</text>
</comment>
<feature type="binding site" evidence="11">
    <location>
        <position position="146"/>
    </location>
    <ligand>
        <name>substrate</name>
    </ligand>
</feature>
<dbReference type="PATRIC" id="fig|136160.3.peg.4191"/>
<organism evidence="14">
    <name type="scientific">Halalkalibacterium halodurans</name>
    <name type="common">Bacillus halodurans</name>
    <dbReference type="NCBI Taxonomy" id="86665"/>
    <lineage>
        <taxon>Bacteria</taxon>
        <taxon>Bacillati</taxon>
        <taxon>Bacillota</taxon>
        <taxon>Bacilli</taxon>
        <taxon>Bacillales</taxon>
        <taxon>Bacillaceae</taxon>
        <taxon>Halalkalibacterium (ex Joshi et al. 2022)</taxon>
    </lineage>
</organism>
<dbReference type="FunFam" id="3.20.20.140:FF:000004">
    <property type="entry name" value="N-acetylglucosamine-6-phosphate deacetylase"/>
    <property type="match status" value="1"/>
</dbReference>
<dbReference type="PANTHER" id="PTHR11113:SF14">
    <property type="entry name" value="N-ACETYLGLUCOSAMINE-6-PHOSPHATE DEACETYLASE"/>
    <property type="match status" value="1"/>
</dbReference>
<dbReference type="CDD" id="cd00854">
    <property type="entry name" value="NagA"/>
    <property type="match status" value="1"/>
</dbReference>
<comment type="catalytic activity">
    <reaction evidence="7">
        <text>N-acetyl-D-glucosamine 6-phosphate + H2O = D-glucosamine 6-phosphate + acetate</text>
        <dbReference type="Rhea" id="RHEA:22936"/>
        <dbReference type="ChEBI" id="CHEBI:15377"/>
        <dbReference type="ChEBI" id="CHEBI:30089"/>
        <dbReference type="ChEBI" id="CHEBI:57513"/>
        <dbReference type="ChEBI" id="CHEBI:58725"/>
        <dbReference type="EC" id="3.5.1.25"/>
    </reaction>
</comment>
<evidence type="ECO:0000256" key="11">
    <source>
        <dbReference type="PIRSR" id="PIRSR038994-2"/>
    </source>
</evidence>
<evidence type="ECO:0000256" key="8">
    <source>
        <dbReference type="ARBA" id="ARBA00060590"/>
    </source>
</evidence>
<dbReference type="InterPro" id="IPR003764">
    <property type="entry name" value="GlcNAc_6-P_deAcase"/>
</dbReference>
<gene>
    <name evidence="14" type="ORF">AMD02_16200</name>
</gene>
<feature type="active site" description="Proton donor/acceptor" evidence="10">
    <location>
        <position position="280"/>
    </location>
</feature>
<evidence type="ECO:0000256" key="3">
    <source>
        <dbReference type="ARBA" id="ARBA00018029"/>
    </source>
</evidence>
<feature type="binding site" evidence="12">
    <location>
        <position position="201"/>
    </location>
    <ligand>
        <name>Zn(2+)</name>
        <dbReference type="ChEBI" id="CHEBI:29105"/>
    </ligand>
</feature>
<comment type="similarity">
    <text evidence="1 9">Belongs to the metallo-dependent hydrolases superfamily. NagA family.</text>
</comment>
<accession>A0A0M0KDK4</accession>
<protein>
    <recommendedName>
        <fullName evidence="3">N-acetylglucosamine-6-phosphate deacetylase</fullName>
        <ecNumber evidence="2">3.5.1.25</ecNumber>
    </recommendedName>
</protein>
<sequence>MKNGNYVLKGASIVGETQSYDKGFLKIEHGIITEVTEQEIETHRHDKSIDLSGCYVVPGFIDVHIHGSHGADTMDASQICLETIAKSIVREGTTGFLATTITQGQGRIEQALANVSEYAKGPHNEGAQLLGVHLEGPFISAKRAGAQPVEHILEPNLSLFNRWYEISGRTIKLVTLAPETEQGLQLVGALRSRQIIASIGHSDAVHEQMMDAISHGANHVTHLYNGMRGFHHREPGVAGTALARDELTVELIVDGIHVHPEVVKATYDAKTADNIILITDAMRAKWLADGTYELGGQTVHVKNGKALLADGTLAGSVLKMNDAVKNVMTYTGCSLEEAVQMASVNPAKQLNVFDRKGSIRVGKDADLTVLDQDWNVVLTMCQGRIVYQKGAKSYENHRS</sequence>
<evidence type="ECO:0000256" key="2">
    <source>
        <dbReference type="ARBA" id="ARBA00011899"/>
    </source>
</evidence>
<feature type="binding site" evidence="12">
    <location>
        <position position="135"/>
    </location>
    <ligand>
        <name>Zn(2+)</name>
        <dbReference type="ChEBI" id="CHEBI:29105"/>
    </ligand>
</feature>
<dbReference type="AlphaFoldDB" id="A0A0M0KDK4"/>
<evidence type="ECO:0000256" key="1">
    <source>
        <dbReference type="ARBA" id="ARBA00010716"/>
    </source>
</evidence>
<feature type="domain" description="Amidohydrolase-related" evidence="13">
    <location>
        <begin position="55"/>
        <end position="386"/>
    </location>
</feature>
<evidence type="ECO:0000256" key="12">
    <source>
        <dbReference type="PIRSR" id="PIRSR038994-3"/>
    </source>
</evidence>
<name>A0A0M0KDK4_ALKHA</name>
<dbReference type="SUPFAM" id="SSF51556">
    <property type="entry name" value="Metallo-dependent hydrolases"/>
    <property type="match status" value="1"/>
</dbReference>
<dbReference type="GO" id="GO:0046872">
    <property type="term" value="F:metal ion binding"/>
    <property type="evidence" value="ECO:0007669"/>
    <property type="project" value="UniProtKB-KW"/>
</dbReference>
<evidence type="ECO:0000256" key="5">
    <source>
        <dbReference type="ARBA" id="ARBA00022801"/>
    </source>
</evidence>
<keyword evidence="5 9" id="KW-0378">Hydrolase</keyword>
<evidence type="ECO:0000313" key="14">
    <source>
        <dbReference type="EMBL" id="KOO36925.1"/>
    </source>
</evidence>
<feature type="binding site" evidence="11">
    <location>
        <position position="233"/>
    </location>
    <ligand>
        <name>substrate</name>
    </ligand>
</feature>
<proteinExistence type="inferred from homology"/>
<dbReference type="InterPro" id="IPR006680">
    <property type="entry name" value="Amidohydro-rel"/>
</dbReference>
<evidence type="ECO:0000259" key="13">
    <source>
        <dbReference type="Pfam" id="PF01979"/>
    </source>
</evidence>
<keyword evidence="4 12" id="KW-0479">Metal-binding</keyword>
<dbReference type="Gene3D" id="3.20.20.140">
    <property type="entry name" value="Metal-dependent hydrolases"/>
    <property type="match status" value="1"/>
</dbReference>
<comment type="cofactor">
    <cofactor evidence="12">
        <name>a divalent metal cation</name>
        <dbReference type="ChEBI" id="CHEBI:60240"/>
    </cofactor>
    <text evidence="12">Binds 1 divalent metal cation per subunit.</text>
</comment>
<evidence type="ECO:0000256" key="6">
    <source>
        <dbReference type="ARBA" id="ARBA00023277"/>
    </source>
</evidence>
<dbReference type="EMBL" id="LILD01000003">
    <property type="protein sequence ID" value="KOO36925.1"/>
    <property type="molecule type" value="Genomic_DNA"/>
</dbReference>
<dbReference type="NCBIfam" id="TIGR00221">
    <property type="entry name" value="nagA"/>
    <property type="match status" value="1"/>
</dbReference>
<evidence type="ECO:0000256" key="7">
    <source>
        <dbReference type="ARBA" id="ARBA00047647"/>
    </source>
</evidence>
<dbReference type="SUPFAM" id="SSF51338">
    <property type="entry name" value="Composite domain of metallo-dependent hydrolases"/>
    <property type="match status" value="1"/>
</dbReference>
<dbReference type="InterPro" id="IPR011059">
    <property type="entry name" value="Metal-dep_hydrolase_composite"/>
</dbReference>
<feature type="binding site" evidence="11">
    <location>
        <begin position="313"/>
        <end position="315"/>
    </location>
    <ligand>
        <name>substrate</name>
    </ligand>
</feature>
<dbReference type="RefSeq" id="WP_053432148.1">
    <property type="nucleotide sequence ID" value="NZ_CP040441.1"/>
</dbReference>
<evidence type="ECO:0000256" key="4">
    <source>
        <dbReference type="ARBA" id="ARBA00022723"/>
    </source>
</evidence>
<feature type="binding site" evidence="11">
    <location>
        <position position="257"/>
    </location>
    <ligand>
        <name>substrate</name>
    </ligand>
</feature>